<keyword evidence="3" id="KW-1185">Reference proteome</keyword>
<feature type="region of interest" description="Disordered" evidence="1">
    <location>
        <begin position="48"/>
        <end position="74"/>
    </location>
</feature>
<dbReference type="EMBL" id="AVOT02005167">
    <property type="protein sequence ID" value="MBW0478389.1"/>
    <property type="molecule type" value="Genomic_DNA"/>
</dbReference>
<organism evidence="2 3">
    <name type="scientific">Austropuccinia psidii MF-1</name>
    <dbReference type="NCBI Taxonomy" id="1389203"/>
    <lineage>
        <taxon>Eukaryota</taxon>
        <taxon>Fungi</taxon>
        <taxon>Dikarya</taxon>
        <taxon>Basidiomycota</taxon>
        <taxon>Pucciniomycotina</taxon>
        <taxon>Pucciniomycetes</taxon>
        <taxon>Pucciniales</taxon>
        <taxon>Sphaerophragmiaceae</taxon>
        <taxon>Austropuccinia</taxon>
    </lineage>
</organism>
<feature type="compositionally biased region" description="Acidic residues" evidence="1">
    <location>
        <begin position="504"/>
        <end position="513"/>
    </location>
</feature>
<feature type="compositionally biased region" description="Acidic residues" evidence="1">
    <location>
        <begin position="478"/>
        <end position="492"/>
    </location>
</feature>
<evidence type="ECO:0000313" key="2">
    <source>
        <dbReference type="EMBL" id="MBW0478389.1"/>
    </source>
</evidence>
<gene>
    <name evidence="2" type="ORF">O181_018104</name>
</gene>
<feature type="compositionally biased region" description="Acidic residues" evidence="1">
    <location>
        <begin position="453"/>
        <end position="470"/>
    </location>
</feature>
<accession>A0A9Q3GTF6</accession>
<name>A0A9Q3GTF6_9BASI</name>
<dbReference type="Proteomes" id="UP000765509">
    <property type="component" value="Unassembled WGS sequence"/>
</dbReference>
<dbReference type="AlphaFoldDB" id="A0A9Q3GTF6"/>
<proteinExistence type="predicted"/>
<protein>
    <submittedName>
        <fullName evidence="2">Uncharacterized protein</fullName>
    </submittedName>
</protein>
<comment type="caution">
    <text evidence="2">The sequence shown here is derived from an EMBL/GenBank/DDBJ whole genome shotgun (WGS) entry which is preliminary data.</text>
</comment>
<feature type="compositionally biased region" description="Polar residues" evidence="1">
    <location>
        <begin position="55"/>
        <end position="69"/>
    </location>
</feature>
<evidence type="ECO:0000256" key="1">
    <source>
        <dbReference type="SAM" id="MobiDB-lite"/>
    </source>
</evidence>
<dbReference type="OrthoDB" id="3254880at2759"/>
<evidence type="ECO:0000313" key="3">
    <source>
        <dbReference type="Proteomes" id="UP000765509"/>
    </source>
</evidence>
<sequence length="535" mass="61732">MAGYGYNPFSTGNSRDIEITNLQNLISSRDEVINLLLQKVEALEKSTIKAKEKNPSPTNHHSKRPSASTPPIKRSPVQMLMCEVPEDFIHTKEALYAHIRLLWGMLEKDSLPPSPDRLLLKEFYGRFSNNEQVVNVAQSNTGANLISEKEVKTLRDARAGRIKVGKHIIHLEEFYILYIHSMLAKLGIRLWAPDLEEAPDSLYNEACRTAALMTFRQVSSSGAYKYIRASLAYCNNLQLLKMAYDHFVHYLMAEVHKVENKEAGKTVRDKDKRVVQKRRQRLRTRRYKFAIASNFPKRYLKVLEDVNAHSDDEFDSILEVYVIKNLPYRSESANSFFRNLDNKMKQANKLARQKSQKYPRCQPSKPIFSEIGKAPFGMPVDFYTPEWFNNQDYTIRSLVAKTRSVAFIPIQDLSNDLKPNEDEKISDKAFNKKYWASVTRPYDFYHEVIHSSDEEESNDENSNEFSDGDVVEPQNCNDDSDEEDTKSEDSEEIQNKGKSKWTPDFDEEMEDAFQENNKANGKHSFDDGFGPQVWG</sequence>
<feature type="region of interest" description="Disordered" evidence="1">
    <location>
        <begin position="451"/>
        <end position="535"/>
    </location>
</feature>
<reference evidence="2" key="1">
    <citation type="submission" date="2021-03" db="EMBL/GenBank/DDBJ databases">
        <title>Draft genome sequence of rust myrtle Austropuccinia psidii MF-1, a brazilian biotype.</title>
        <authorList>
            <person name="Quecine M.C."/>
            <person name="Pachon D.M.R."/>
            <person name="Bonatelli M.L."/>
            <person name="Correr F.H."/>
            <person name="Franceschini L.M."/>
            <person name="Leite T.F."/>
            <person name="Margarido G.R.A."/>
            <person name="Almeida C.A."/>
            <person name="Ferrarezi J.A."/>
            <person name="Labate C.A."/>
        </authorList>
    </citation>
    <scope>NUCLEOTIDE SEQUENCE</scope>
    <source>
        <strain evidence="2">MF-1</strain>
    </source>
</reference>